<comment type="caution">
    <text evidence="2">The sequence shown here is derived from an EMBL/GenBank/DDBJ whole genome shotgun (WGS) entry which is preliminary data.</text>
</comment>
<organism evidence="2 3">
    <name type="scientific">Cladosporium halotolerans</name>
    <dbReference type="NCBI Taxonomy" id="1052096"/>
    <lineage>
        <taxon>Eukaryota</taxon>
        <taxon>Fungi</taxon>
        <taxon>Dikarya</taxon>
        <taxon>Ascomycota</taxon>
        <taxon>Pezizomycotina</taxon>
        <taxon>Dothideomycetes</taxon>
        <taxon>Dothideomycetidae</taxon>
        <taxon>Cladosporiales</taxon>
        <taxon>Cladosporiaceae</taxon>
        <taxon>Cladosporium</taxon>
    </lineage>
</organism>
<reference evidence="2 3" key="1">
    <citation type="journal article" date="2020" name="Microbiol. Resour. Announc.">
        <title>Draft Genome Sequence of a Cladosporium Species Isolated from the Mesophotic Ascidian Didemnum maculosum.</title>
        <authorList>
            <person name="Gioti A."/>
            <person name="Siaperas R."/>
            <person name="Nikolaivits E."/>
            <person name="Le Goff G."/>
            <person name="Ouazzani J."/>
            <person name="Kotoulas G."/>
            <person name="Topakas E."/>
        </authorList>
    </citation>
    <scope>NUCLEOTIDE SEQUENCE [LARGE SCALE GENOMIC DNA]</scope>
    <source>
        <strain evidence="2 3">TM138-S3</strain>
    </source>
</reference>
<feature type="signal peptide" evidence="1">
    <location>
        <begin position="1"/>
        <end position="22"/>
    </location>
</feature>
<gene>
    <name evidence="2" type="ORF">WHR41_00304</name>
</gene>
<dbReference type="EMBL" id="JAAQHG020000001">
    <property type="protein sequence ID" value="KAL1591123.1"/>
    <property type="molecule type" value="Genomic_DNA"/>
</dbReference>
<dbReference type="RefSeq" id="XP_069234228.1">
    <property type="nucleotide sequence ID" value="XM_069368910.1"/>
</dbReference>
<keyword evidence="1" id="KW-0732">Signal</keyword>
<evidence type="ECO:0000313" key="2">
    <source>
        <dbReference type="EMBL" id="KAL1591123.1"/>
    </source>
</evidence>
<keyword evidence="3" id="KW-1185">Reference proteome</keyword>
<feature type="chain" id="PRO_5044276677" description="Transmembrane protein" evidence="1">
    <location>
        <begin position="23"/>
        <end position="199"/>
    </location>
</feature>
<sequence length="199" mass="21973">MMLHAKHLLMLFLLCFVAVVLSVGGDGEDHNDMDKAAIIAADQVTGHVVSLSTSFLIPSATESSFPGDFHDNVAEDGNDVEDFTFLHNAEVPAWITCDSKGAPLAKAGVQIEWIDPFCKAVGDQQIHNFTVTDSHKDSGVTIRLRLGTKTPNWVYAPGRDMCNDIFMRILHKCTKMMVIYGGHFYTEHIFYDILVEAVG</sequence>
<evidence type="ECO:0000313" key="3">
    <source>
        <dbReference type="Proteomes" id="UP000803884"/>
    </source>
</evidence>
<dbReference type="GeneID" id="96001748"/>
<evidence type="ECO:0008006" key="4">
    <source>
        <dbReference type="Google" id="ProtNLM"/>
    </source>
</evidence>
<protein>
    <recommendedName>
        <fullName evidence="4">Transmembrane protein</fullName>
    </recommendedName>
</protein>
<proteinExistence type="predicted"/>
<evidence type="ECO:0000256" key="1">
    <source>
        <dbReference type="SAM" id="SignalP"/>
    </source>
</evidence>
<accession>A0AB34L7E9</accession>
<dbReference type="AlphaFoldDB" id="A0AB34L7E9"/>
<dbReference type="Proteomes" id="UP000803884">
    <property type="component" value="Unassembled WGS sequence"/>
</dbReference>
<name>A0AB34L7E9_9PEZI</name>